<dbReference type="RefSeq" id="WP_070393500.1">
    <property type="nucleotide sequence ID" value="NZ_CP017599.1"/>
</dbReference>
<dbReference type="InterPro" id="IPR051283">
    <property type="entry name" value="Sec_Metabolite_Acyltrans"/>
</dbReference>
<proteinExistence type="predicted"/>
<dbReference type="AlphaFoldDB" id="A0A1D8TTS2"/>
<evidence type="ECO:0000256" key="1">
    <source>
        <dbReference type="ARBA" id="ARBA00022679"/>
    </source>
</evidence>
<protein>
    <recommendedName>
        <fullName evidence="4">Condensation domain-containing protein</fullName>
    </recommendedName>
</protein>
<dbReference type="SUPFAM" id="SSF52777">
    <property type="entry name" value="CoA-dependent acyltransferases"/>
    <property type="match status" value="1"/>
</dbReference>
<keyword evidence="1" id="KW-0808">Transferase</keyword>
<dbReference type="Proteomes" id="UP000177870">
    <property type="component" value="Chromosome"/>
</dbReference>
<reference evidence="3" key="1">
    <citation type="submission" date="2016-10" db="EMBL/GenBank/DDBJ databases">
        <title>Comparative genomics uncovers the prolific and rare metabolic potential of the cyanobacterial genus Moorea.</title>
        <authorList>
            <person name="Leao T."/>
            <person name="Castelao G."/>
            <person name="Korobeynikov A."/>
            <person name="Monroe E.A."/>
            <person name="Podell S."/>
            <person name="Glukhov E."/>
            <person name="Allen E."/>
            <person name="Gerwick W.H."/>
            <person name="Gerwick L."/>
        </authorList>
    </citation>
    <scope>NUCLEOTIDE SEQUENCE [LARGE SCALE GENOMIC DNA]</scope>
    <source>
        <strain evidence="3">PAL-8-15-08-1</strain>
    </source>
</reference>
<name>A0A1D8TTS2_9CYAN</name>
<evidence type="ECO:0008006" key="4">
    <source>
        <dbReference type="Google" id="ProtNLM"/>
    </source>
</evidence>
<sequence length="418" mass="48104">MEFIKNSNVHQEYQVSKLDSQMLNVPYIGLISWYKHPINHLRLKVAIQQIVDSVPILGGRLVKELFSPLKVVCNPQKSGIGFIDIDLGEQEINIDNFLDTKTYVKNQFNIPKKCVDALNKDTPLVYVILNHNHNYYGITLLVNHIIADGATYFKLLEYLSQAYEDPEYVAKSEPLFTIDFNKMDNYIAASLKKISWKDKLLMSIFPIVQSLPIFLRNKNNWSYMECILTKEKLDLIKKKIQNMSNESVYSTNDAFFQFLSVVPLKQYAFICNIRGRNLGIPENYLGNALSIVLDFTKPGNNYLLKHTDVRKAINQLPSRYDFISIMTGNIAGHVSWVKLQNLPSFSGKLILQKWFDFDDAPNKALASVPTRSSIMYKLTENQYVWHYVNLTNVVLQVEKKLRNLGVEEIIIETLSSSK</sequence>
<dbReference type="Gene3D" id="3.30.559.10">
    <property type="entry name" value="Chloramphenicol acetyltransferase-like domain"/>
    <property type="match status" value="1"/>
</dbReference>
<dbReference type="PANTHER" id="PTHR31896">
    <property type="entry name" value="FAMILY REGULATORY PROTEIN, PUTATIVE (AFU_ORTHOLOGUE AFUA_3G14730)-RELATED"/>
    <property type="match status" value="1"/>
</dbReference>
<dbReference type="GO" id="GO:0016740">
    <property type="term" value="F:transferase activity"/>
    <property type="evidence" value="ECO:0007669"/>
    <property type="project" value="UniProtKB-KW"/>
</dbReference>
<organism evidence="2 3">
    <name type="scientific">Moorena producens PAL-8-15-08-1</name>
    <dbReference type="NCBI Taxonomy" id="1458985"/>
    <lineage>
        <taxon>Bacteria</taxon>
        <taxon>Bacillati</taxon>
        <taxon>Cyanobacteriota</taxon>
        <taxon>Cyanophyceae</taxon>
        <taxon>Coleofasciculales</taxon>
        <taxon>Coleofasciculaceae</taxon>
        <taxon>Moorena</taxon>
    </lineage>
</organism>
<evidence type="ECO:0000313" key="3">
    <source>
        <dbReference type="Proteomes" id="UP000177870"/>
    </source>
</evidence>
<evidence type="ECO:0000313" key="2">
    <source>
        <dbReference type="EMBL" id="AOX01049.1"/>
    </source>
</evidence>
<gene>
    <name evidence="2" type="ORF">BJP34_17815</name>
</gene>
<dbReference type="STRING" id="1458985.BJP34_17815"/>
<dbReference type="KEGG" id="mpro:BJP34_17815"/>
<accession>A0A1D8TTS2</accession>
<dbReference type="PANTHER" id="PTHR31896:SF64">
    <property type="entry name" value="TRICHOTHECENE 3-O-ACETYLTRANSFERASE"/>
    <property type="match status" value="1"/>
</dbReference>
<dbReference type="OrthoDB" id="1156080at2"/>
<dbReference type="InterPro" id="IPR023213">
    <property type="entry name" value="CAT-like_dom_sf"/>
</dbReference>
<dbReference type="EMBL" id="CP017599">
    <property type="protein sequence ID" value="AOX01049.1"/>
    <property type="molecule type" value="Genomic_DNA"/>
</dbReference>